<dbReference type="Gene3D" id="1.20.1440.110">
    <property type="entry name" value="acylaminoacyl peptidase"/>
    <property type="match status" value="1"/>
</dbReference>
<evidence type="ECO:0008006" key="3">
    <source>
        <dbReference type="Google" id="ProtNLM"/>
    </source>
</evidence>
<dbReference type="InterPro" id="IPR029058">
    <property type="entry name" value="AB_hydrolase_fold"/>
</dbReference>
<name>C8NEL2_9LACT</name>
<accession>C8NEL2</accession>
<dbReference type="SUPFAM" id="SSF53474">
    <property type="entry name" value="alpha/beta-Hydrolases"/>
    <property type="match status" value="1"/>
</dbReference>
<keyword evidence="2" id="KW-1185">Reference proteome</keyword>
<dbReference type="EMBL" id="ACKZ01000008">
    <property type="protein sequence ID" value="EEW38113.1"/>
    <property type="molecule type" value="Genomic_DNA"/>
</dbReference>
<reference evidence="1 2" key="1">
    <citation type="submission" date="2009-08" db="EMBL/GenBank/DDBJ databases">
        <authorList>
            <person name="Muzny D."/>
            <person name="Qin X."/>
            <person name="Deng J."/>
            <person name="Jiang H."/>
            <person name="Liu Y."/>
            <person name="Qu J."/>
            <person name="Song X.-Z."/>
            <person name="Zhang L."/>
            <person name="Thornton R."/>
            <person name="Coyle M."/>
            <person name="Francisco L."/>
            <person name="Jackson L."/>
            <person name="Javaid M."/>
            <person name="Korchina V."/>
            <person name="Kovar C."/>
            <person name="Mata R."/>
            <person name="Mathew T."/>
            <person name="Ngo R."/>
            <person name="Nguyen L."/>
            <person name="Nguyen N."/>
            <person name="Okwuonu G."/>
            <person name="Ongeri F."/>
            <person name="Pham C."/>
            <person name="Simmons D."/>
            <person name="Wilczek-Boney K."/>
            <person name="Hale W."/>
            <person name="Jakkamsetti A."/>
            <person name="Pham P."/>
            <person name="Ruth R."/>
            <person name="San Lucas F."/>
            <person name="Warren J."/>
            <person name="Zhang J."/>
            <person name="Zhao Z."/>
            <person name="Zhou C."/>
            <person name="Zhu D."/>
            <person name="Lee S."/>
            <person name="Bess C."/>
            <person name="Blankenburg K."/>
            <person name="Forbes L."/>
            <person name="Fu Q."/>
            <person name="Gubbala S."/>
            <person name="Hirani K."/>
            <person name="Jayaseelan J.C."/>
            <person name="Lara F."/>
            <person name="Munidasa M."/>
            <person name="Palculict T."/>
            <person name="Patil S."/>
            <person name="Pu L.-L."/>
            <person name="Saada N."/>
            <person name="Tang L."/>
            <person name="Weissenberger G."/>
            <person name="Zhu Y."/>
            <person name="Hemphill L."/>
            <person name="Shang Y."/>
            <person name="Youmans B."/>
            <person name="Ayvaz T."/>
            <person name="Ross M."/>
            <person name="Santibanez J."/>
            <person name="Aqrawi P."/>
            <person name="Gross S."/>
            <person name="Joshi V."/>
            <person name="Fowler G."/>
            <person name="Nazareth L."/>
            <person name="Reid J."/>
            <person name="Worley K."/>
            <person name="Petrosino J."/>
            <person name="Highlander S."/>
            <person name="Gibbs R."/>
        </authorList>
    </citation>
    <scope>NUCLEOTIDE SEQUENCE [LARGE SCALE GENOMIC DNA]</scope>
    <source>
        <strain evidence="1 2">ATCC 49175</strain>
    </source>
</reference>
<gene>
    <name evidence="1" type="ORF">HMPREF0444_0357</name>
</gene>
<sequence length="381" mass="44662">MFFKTFEFDFETRRLMWYCPYGGSDFAEVSTTAEKIKERDYESWYTEWKEIGDLLTSRFYISDISKGKAFLRASRYYQAAEFFLHPTDSRKLEVYNNSVEYFYRGLDLLQIPYQMKNIHFKEVTLRTLSFRTTKKCKGTLLICSGFDGLLEELYFTNVKAALDEGYNCILFEGPGQSHVIRYQHKAFIPNWDTVVSQVVDAYKDEIVSPKIGIGLSLGGLLMARTSNLNPQVLDKVVLYNYFPSLLDSFKTSIPKFLHRYLETGFPVAIEKIVSFYIKKVPFLNWQIENAKWVFGKSSLNELIRYCREFEELPVNNPVLVCVSKKDNYYDSSFGIEYYHSLSIKEKRLVVFDKEKYFSELHCQNGASFVTNDVIFEWLNDC</sequence>
<evidence type="ECO:0000313" key="2">
    <source>
        <dbReference type="Proteomes" id="UP000005926"/>
    </source>
</evidence>
<evidence type="ECO:0000313" key="1">
    <source>
        <dbReference type="EMBL" id="EEW38113.1"/>
    </source>
</evidence>
<dbReference type="Gene3D" id="3.40.50.1820">
    <property type="entry name" value="alpha/beta hydrolase"/>
    <property type="match status" value="1"/>
</dbReference>
<dbReference type="GeneID" id="78411374"/>
<dbReference type="eggNOG" id="COG1073">
    <property type="taxonomic scope" value="Bacteria"/>
</dbReference>
<dbReference type="RefSeq" id="WP_005605403.1">
    <property type="nucleotide sequence ID" value="NZ_CP102283.1"/>
</dbReference>
<comment type="caution">
    <text evidence="1">The sequence shown here is derived from an EMBL/GenBank/DDBJ whole genome shotgun (WGS) entry which is preliminary data.</text>
</comment>
<protein>
    <recommendedName>
        <fullName evidence="3">Serine aminopeptidase S33 domain-containing protein</fullName>
    </recommendedName>
</protein>
<dbReference type="AlphaFoldDB" id="C8NEL2"/>
<dbReference type="STRING" id="638301.HMPREF0444_0357"/>
<organism evidence="1 2">
    <name type="scientific">Granulicatella adiacens ATCC 49175</name>
    <dbReference type="NCBI Taxonomy" id="638301"/>
    <lineage>
        <taxon>Bacteria</taxon>
        <taxon>Bacillati</taxon>
        <taxon>Bacillota</taxon>
        <taxon>Bacilli</taxon>
        <taxon>Lactobacillales</taxon>
        <taxon>Carnobacteriaceae</taxon>
        <taxon>Granulicatella</taxon>
    </lineage>
</organism>
<dbReference type="HOGENOM" id="CLU_034451_1_0_9"/>
<proteinExistence type="predicted"/>
<dbReference type="Proteomes" id="UP000005926">
    <property type="component" value="Unassembled WGS sequence"/>
</dbReference>